<accession>A0ABY7FC30</accession>
<dbReference type="Proteomes" id="UP001164746">
    <property type="component" value="Chromosome 11"/>
</dbReference>
<evidence type="ECO:0000313" key="2">
    <source>
        <dbReference type="EMBL" id="WAR18233.1"/>
    </source>
</evidence>
<proteinExistence type="inferred from homology"/>
<evidence type="ECO:0000256" key="1">
    <source>
        <dbReference type="ARBA" id="ARBA00007398"/>
    </source>
</evidence>
<name>A0ABY7FC30_MYAAR</name>
<dbReference type="PANTHER" id="PTHR15665:SF1">
    <property type="entry name" value="PROTEIN ASTEROID HOMOLOG 1"/>
    <property type="match status" value="1"/>
</dbReference>
<dbReference type="Gene3D" id="3.40.50.1010">
    <property type="entry name" value="5'-nuclease"/>
    <property type="match status" value="1"/>
</dbReference>
<dbReference type="PANTHER" id="PTHR15665">
    <property type="entry name" value="ASTEROID PROTEIN"/>
    <property type="match status" value="1"/>
</dbReference>
<protein>
    <submittedName>
        <fullName evidence="2">ASTE1-like protein</fullName>
    </submittedName>
</protein>
<dbReference type="SUPFAM" id="SSF88723">
    <property type="entry name" value="PIN domain-like"/>
    <property type="match status" value="1"/>
</dbReference>
<evidence type="ECO:0000313" key="3">
    <source>
        <dbReference type="Proteomes" id="UP001164746"/>
    </source>
</evidence>
<organism evidence="2 3">
    <name type="scientific">Mya arenaria</name>
    <name type="common">Soft-shell clam</name>
    <dbReference type="NCBI Taxonomy" id="6604"/>
    <lineage>
        <taxon>Eukaryota</taxon>
        <taxon>Metazoa</taxon>
        <taxon>Spiralia</taxon>
        <taxon>Lophotrochozoa</taxon>
        <taxon>Mollusca</taxon>
        <taxon>Bivalvia</taxon>
        <taxon>Autobranchia</taxon>
        <taxon>Heteroconchia</taxon>
        <taxon>Euheterodonta</taxon>
        <taxon>Imparidentia</taxon>
        <taxon>Neoheterodontei</taxon>
        <taxon>Myida</taxon>
        <taxon>Myoidea</taxon>
        <taxon>Myidae</taxon>
        <taxon>Mya</taxon>
    </lineage>
</organism>
<dbReference type="InterPro" id="IPR026832">
    <property type="entry name" value="Asteroid"/>
</dbReference>
<sequence>MGVRGEYGGDYDNYANKCKTFFTNLRACKVEPYVVLDGGYDPDKRNWNTAVQVQRKASSREPAGLICENGPEATEEHVLPFLCHETFQHVLRELQIPQVTCPYEADREIAVLANKYIRSALYGLTTSFSRPKSKDSKVKTDDLVDLQGTRKSCIEESDRQKGDRMKVYIKPTTEVSYGSQL</sequence>
<comment type="similarity">
    <text evidence="1">Belongs to the asteroid family.</text>
</comment>
<keyword evidence="3" id="KW-1185">Reference proteome</keyword>
<dbReference type="InterPro" id="IPR029060">
    <property type="entry name" value="PIN-like_dom_sf"/>
</dbReference>
<gene>
    <name evidence="2" type="ORF">MAR_000071</name>
</gene>
<dbReference type="EMBL" id="CP111022">
    <property type="protein sequence ID" value="WAR18233.1"/>
    <property type="molecule type" value="Genomic_DNA"/>
</dbReference>
<reference evidence="2" key="1">
    <citation type="submission" date="2022-11" db="EMBL/GenBank/DDBJ databases">
        <title>Centuries of genome instability and evolution in soft-shell clam transmissible cancer (bioRxiv).</title>
        <authorList>
            <person name="Hart S.F.M."/>
            <person name="Yonemitsu M.A."/>
            <person name="Giersch R.M."/>
            <person name="Beal B.F."/>
            <person name="Arriagada G."/>
            <person name="Davis B.W."/>
            <person name="Ostrander E.A."/>
            <person name="Goff S.P."/>
            <person name="Metzger M.J."/>
        </authorList>
    </citation>
    <scope>NUCLEOTIDE SEQUENCE</scope>
    <source>
        <strain evidence="2">MELC-2E11</strain>
        <tissue evidence="2">Siphon/mantle</tissue>
    </source>
</reference>